<sequence>MSFELLKSEVIDPGLCQGCRLCIGLCKHIELDNLRPTLKDYCILERNGQDCGKCYQSCPQVIQTKFEEKQPLAIYSLRSKSPEILAKASSGGFVTT</sequence>
<gene>
    <name evidence="2" type="ORF">S01H1_27564</name>
</gene>
<dbReference type="PROSITE" id="PS51379">
    <property type="entry name" value="4FE4S_FER_2"/>
    <property type="match status" value="1"/>
</dbReference>
<comment type="caution">
    <text evidence="2">The sequence shown here is derived from an EMBL/GenBank/DDBJ whole genome shotgun (WGS) entry which is preliminary data.</text>
</comment>
<reference evidence="2" key="1">
    <citation type="journal article" date="2014" name="Front. Microbiol.">
        <title>High frequency of phylogenetically diverse reductive dehalogenase-homologous genes in deep subseafloor sedimentary metagenomes.</title>
        <authorList>
            <person name="Kawai M."/>
            <person name="Futagami T."/>
            <person name="Toyoda A."/>
            <person name="Takaki Y."/>
            <person name="Nishi S."/>
            <person name="Hori S."/>
            <person name="Arai W."/>
            <person name="Tsubouchi T."/>
            <person name="Morono Y."/>
            <person name="Uchiyama I."/>
            <person name="Ito T."/>
            <person name="Fujiyama A."/>
            <person name="Inagaki F."/>
            <person name="Takami H."/>
        </authorList>
    </citation>
    <scope>NUCLEOTIDE SEQUENCE</scope>
    <source>
        <strain evidence="2">Expedition CK06-06</strain>
    </source>
</reference>
<accession>X0TBD8</accession>
<dbReference type="EMBL" id="BARS01016796">
    <property type="protein sequence ID" value="GAF90848.1"/>
    <property type="molecule type" value="Genomic_DNA"/>
</dbReference>
<dbReference type="Gene3D" id="3.30.70.20">
    <property type="match status" value="1"/>
</dbReference>
<dbReference type="AlphaFoldDB" id="X0TBD8"/>
<dbReference type="SUPFAM" id="SSF54862">
    <property type="entry name" value="4Fe-4S ferredoxins"/>
    <property type="match status" value="1"/>
</dbReference>
<proteinExistence type="predicted"/>
<dbReference type="InterPro" id="IPR017896">
    <property type="entry name" value="4Fe4S_Fe-S-bd"/>
</dbReference>
<feature type="non-terminal residue" evidence="2">
    <location>
        <position position="96"/>
    </location>
</feature>
<organism evidence="2">
    <name type="scientific">marine sediment metagenome</name>
    <dbReference type="NCBI Taxonomy" id="412755"/>
    <lineage>
        <taxon>unclassified sequences</taxon>
        <taxon>metagenomes</taxon>
        <taxon>ecological metagenomes</taxon>
    </lineage>
</organism>
<name>X0TBD8_9ZZZZ</name>
<protein>
    <recommendedName>
        <fullName evidence="1">4Fe-4S ferredoxin-type domain-containing protein</fullName>
    </recommendedName>
</protein>
<evidence type="ECO:0000313" key="2">
    <source>
        <dbReference type="EMBL" id="GAF90848.1"/>
    </source>
</evidence>
<feature type="domain" description="4Fe-4S ferredoxin-type" evidence="1">
    <location>
        <begin position="7"/>
        <end position="37"/>
    </location>
</feature>
<evidence type="ECO:0000259" key="1">
    <source>
        <dbReference type="PROSITE" id="PS51379"/>
    </source>
</evidence>